<protein>
    <submittedName>
        <fullName evidence="3">Uncharacterized protein</fullName>
    </submittedName>
</protein>
<evidence type="ECO:0000313" key="3">
    <source>
        <dbReference type="EMBL" id="CAF0808469.1"/>
    </source>
</evidence>
<keyword evidence="7" id="KW-1185">Reference proteome</keyword>
<dbReference type="InterPro" id="IPR038595">
    <property type="entry name" value="LOR_sf"/>
</dbReference>
<comment type="caution">
    <text evidence="3">The sequence shown here is derived from an EMBL/GenBank/DDBJ whole genome shotgun (WGS) entry which is preliminary data.</text>
</comment>
<evidence type="ECO:0000313" key="6">
    <source>
        <dbReference type="EMBL" id="CAF3597827.1"/>
    </source>
</evidence>
<evidence type="ECO:0000256" key="2">
    <source>
        <dbReference type="SAM" id="SignalP"/>
    </source>
</evidence>
<dbReference type="Pfam" id="PF04525">
    <property type="entry name" value="LOR"/>
    <property type="match status" value="1"/>
</dbReference>
<dbReference type="Proteomes" id="UP000663829">
    <property type="component" value="Unassembled WGS sequence"/>
</dbReference>
<sequence>MRLLLLIFVLQVLFVSLTSSLFSDKKVKNARKYELQQKIFSFGNSYTIKDDKAQPVYKVSFKKLGLGKHLKLTDVSSNRELYGIKHILNPLGLATYEITQNNKTIASVKRKFALTKKFSVKSPTGAYKIDGNFRSREFNIKKGKQLVARISKKFFTLSDKYGVEIQAGEDPAFICALTIVIDEVAHG</sequence>
<feature type="chain" id="PRO_5036223019" evidence="2">
    <location>
        <begin position="21"/>
        <end position="187"/>
    </location>
</feature>
<keyword evidence="2" id="KW-0732">Signal</keyword>
<dbReference type="SUPFAM" id="SSF54518">
    <property type="entry name" value="Tubby C-terminal domain-like"/>
    <property type="match status" value="1"/>
</dbReference>
<dbReference type="PANTHER" id="PTHR31087:SF161">
    <property type="entry name" value="TUBBY C 2 FAMILY PROTEIN"/>
    <property type="match status" value="1"/>
</dbReference>
<reference evidence="3" key="1">
    <citation type="submission" date="2021-02" db="EMBL/GenBank/DDBJ databases">
        <authorList>
            <person name="Nowell W R."/>
        </authorList>
    </citation>
    <scope>NUCLEOTIDE SEQUENCE</scope>
</reference>
<accession>A0A813T9U0</accession>
<name>A0A813T9U0_9BILA</name>
<dbReference type="EMBL" id="CAJOBA010001476">
    <property type="protein sequence ID" value="CAF3597827.1"/>
    <property type="molecule type" value="Genomic_DNA"/>
</dbReference>
<evidence type="ECO:0000313" key="5">
    <source>
        <dbReference type="EMBL" id="CAF3593994.1"/>
    </source>
</evidence>
<dbReference type="PANTHER" id="PTHR31087">
    <property type="match status" value="1"/>
</dbReference>
<evidence type="ECO:0000256" key="1">
    <source>
        <dbReference type="ARBA" id="ARBA00005437"/>
    </source>
</evidence>
<dbReference type="InterPro" id="IPR025659">
    <property type="entry name" value="Tubby-like_C"/>
</dbReference>
<proteinExistence type="inferred from homology"/>
<dbReference type="AlphaFoldDB" id="A0A813T9U0"/>
<gene>
    <name evidence="3" type="ORF">GPM918_LOCUS3901</name>
    <name evidence="4" type="ORF">OVA965_LOCUS5290</name>
    <name evidence="5" type="ORF">SRO942_LOCUS3901</name>
    <name evidence="6" type="ORF">TMI583_LOCUS5288</name>
</gene>
<dbReference type="Proteomes" id="UP000682733">
    <property type="component" value="Unassembled WGS sequence"/>
</dbReference>
<dbReference type="Gene3D" id="2.40.160.200">
    <property type="entry name" value="LURP1-related"/>
    <property type="match status" value="1"/>
</dbReference>
<dbReference type="EMBL" id="CAJNOK010001476">
    <property type="protein sequence ID" value="CAF0813914.1"/>
    <property type="molecule type" value="Genomic_DNA"/>
</dbReference>
<evidence type="ECO:0000313" key="4">
    <source>
        <dbReference type="EMBL" id="CAF0813914.1"/>
    </source>
</evidence>
<dbReference type="InterPro" id="IPR007612">
    <property type="entry name" value="LOR"/>
</dbReference>
<dbReference type="Proteomes" id="UP000681722">
    <property type="component" value="Unassembled WGS sequence"/>
</dbReference>
<comment type="similarity">
    <text evidence="1">Belongs to the LOR family.</text>
</comment>
<dbReference type="OrthoDB" id="97518at2759"/>
<feature type="signal peptide" evidence="2">
    <location>
        <begin position="1"/>
        <end position="20"/>
    </location>
</feature>
<dbReference type="Proteomes" id="UP000677228">
    <property type="component" value="Unassembled WGS sequence"/>
</dbReference>
<dbReference type="EMBL" id="CAJOBC010000502">
    <property type="protein sequence ID" value="CAF3593994.1"/>
    <property type="molecule type" value="Genomic_DNA"/>
</dbReference>
<evidence type="ECO:0000313" key="7">
    <source>
        <dbReference type="Proteomes" id="UP000663829"/>
    </source>
</evidence>
<organism evidence="3 7">
    <name type="scientific">Didymodactylos carnosus</name>
    <dbReference type="NCBI Taxonomy" id="1234261"/>
    <lineage>
        <taxon>Eukaryota</taxon>
        <taxon>Metazoa</taxon>
        <taxon>Spiralia</taxon>
        <taxon>Gnathifera</taxon>
        <taxon>Rotifera</taxon>
        <taxon>Eurotatoria</taxon>
        <taxon>Bdelloidea</taxon>
        <taxon>Philodinida</taxon>
        <taxon>Philodinidae</taxon>
        <taxon>Didymodactylos</taxon>
    </lineage>
</organism>
<dbReference type="EMBL" id="CAJNOQ010000502">
    <property type="protein sequence ID" value="CAF0808469.1"/>
    <property type="molecule type" value="Genomic_DNA"/>
</dbReference>